<dbReference type="AlphaFoldDB" id="A0AAW9IJI0"/>
<evidence type="ECO:0000313" key="2">
    <source>
        <dbReference type="EMBL" id="MDZ5008230.1"/>
    </source>
</evidence>
<dbReference type="CDD" id="cd05400">
    <property type="entry name" value="NT_2-5OAS_ClassI-CCAase"/>
    <property type="match status" value="1"/>
</dbReference>
<dbReference type="EMBL" id="WNVM01000002">
    <property type="protein sequence ID" value="MDZ5008230.1"/>
    <property type="molecule type" value="Genomic_DNA"/>
</dbReference>
<accession>A0AAW9IJI0</accession>
<dbReference type="Proteomes" id="UP001292368">
    <property type="component" value="Unassembled WGS sequence"/>
</dbReference>
<evidence type="ECO:0000256" key="1">
    <source>
        <dbReference type="ARBA" id="ARBA00023118"/>
    </source>
</evidence>
<name>A0AAW9IJI0_CLOPF</name>
<protein>
    <recommendedName>
        <fullName evidence="4">Nucleotidyltransferase</fullName>
    </recommendedName>
</protein>
<evidence type="ECO:0008006" key="4">
    <source>
        <dbReference type="Google" id="ProtNLM"/>
    </source>
</evidence>
<sequence>MISKEKRKEDFLKLVKGLDISPTMFKNAKEKYENIGKFLNENGLDLDIYPQGSFSLGTVVRPYRDNKDMDYDLDCICLLSNDKKSTSPREVKTSVGEALKSNKVYNDRLQEEWDKCWTLEYSEINGVGFNLDLVPAVREENEIIYKLKEKGNYDPKLEKAIAITNRVKGELYSWATNNPKGYKEWFDSINEPFKEFNREERRQAIFNENYKIFSSIEDIPEEIERSSLQRVIQILKRHRDVYFSKYQNKADYKPISAIITTITASIAESAPASIGVLDLLEFVANEFEVYSKQQTLSESVFSSTYQNKKVIKKENGKWKIQNPANPEDNLADSWNTEPLKAKYFFDWVNEVKKDFIQSFSEEDEKFISILESSLGSNFVNGNINTKLYFPEEPSEIKYESKPWSNNYGNK</sequence>
<reference evidence="2" key="1">
    <citation type="submission" date="2019-11" db="EMBL/GenBank/DDBJ databases">
        <title>Characterization of Clostridium perfringens isolates from swine manure treated agricultural soils.</title>
        <authorList>
            <person name="Wushke S.T."/>
        </authorList>
    </citation>
    <scope>NUCLEOTIDE SEQUENCE</scope>
    <source>
        <strain evidence="2">V2</strain>
    </source>
</reference>
<proteinExistence type="predicted"/>
<dbReference type="Pfam" id="PF18144">
    <property type="entry name" value="SMODS"/>
    <property type="match status" value="1"/>
</dbReference>
<keyword evidence="1" id="KW-0051">Antiviral defense</keyword>
<comment type="caution">
    <text evidence="2">The sequence shown here is derived from an EMBL/GenBank/DDBJ whole genome shotgun (WGS) entry which is preliminary data.</text>
</comment>
<evidence type="ECO:0000313" key="3">
    <source>
        <dbReference type="Proteomes" id="UP001292368"/>
    </source>
</evidence>
<organism evidence="2 3">
    <name type="scientific">Clostridium perfringens</name>
    <dbReference type="NCBI Taxonomy" id="1502"/>
    <lineage>
        <taxon>Bacteria</taxon>
        <taxon>Bacillati</taxon>
        <taxon>Bacillota</taxon>
        <taxon>Clostridia</taxon>
        <taxon>Eubacteriales</taxon>
        <taxon>Clostridiaceae</taxon>
        <taxon>Clostridium</taxon>
    </lineage>
</organism>
<gene>
    <name evidence="2" type="ORF">GNF77_04755</name>
</gene>
<dbReference type="InterPro" id="IPR006116">
    <property type="entry name" value="NT_2-5OAS_ClassI-CCAase"/>
</dbReference>
<dbReference type="GO" id="GO:0051607">
    <property type="term" value="P:defense response to virus"/>
    <property type="evidence" value="ECO:0007669"/>
    <property type="project" value="UniProtKB-KW"/>
</dbReference>
<dbReference type="GO" id="GO:0016779">
    <property type="term" value="F:nucleotidyltransferase activity"/>
    <property type="evidence" value="ECO:0007669"/>
    <property type="project" value="InterPro"/>
</dbReference>
<dbReference type="RefSeq" id="WP_322381441.1">
    <property type="nucleotide sequence ID" value="NZ_JAXAXC010000001.1"/>
</dbReference>